<dbReference type="PIRSF" id="PIRSF038896">
    <property type="entry name" value="NAPE-PLD"/>
    <property type="match status" value="1"/>
</dbReference>
<evidence type="ECO:0000256" key="2">
    <source>
        <dbReference type="ARBA" id="ARBA00034301"/>
    </source>
</evidence>
<name>A0A5S5CAR2_9BACL</name>
<organism evidence="5 6">
    <name type="scientific">Paenibacillus methanolicus</name>
    <dbReference type="NCBI Taxonomy" id="582686"/>
    <lineage>
        <taxon>Bacteria</taxon>
        <taxon>Bacillati</taxon>
        <taxon>Bacillota</taxon>
        <taxon>Bacilli</taxon>
        <taxon>Bacillales</taxon>
        <taxon>Paenibacillaceae</taxon>
        <taxon>Paenibacillus</taxon>
    </lineage>
</organism>
<comment type="caution">
    <text evidence="5">The sequence shown here is derived from an EMBL/GenBank/DDBJ whole genome shotgun (WGS) entry which is preliminary data.</text>
</comment>
<dbReference type="InterPro" id="IPR036866">
    <property type="entry name" value="RibonucZ/Hydroxyglut_hydro"/>
</dbReference>
<dbReference type="EMBL" id="VNHS01000004">
    <property type="protein sequence ID" value="TYP75430.1"/>
    <property type="molecule type" value="Genomic_DNA"/>
</dbReference>
<evidence type="ECO:0000256" key="1">
    <source>
        <dbReference type="ARBA" id="ARBA00034221"/>
    </source>
</evidence>
<accession>A0A5S5CAR2</accession>
<comment type="catalytic activity">
    <reaction evidence="1">
        <text>3',5'-cyclic CMP + H2O = CMP + H(+)</text>
        <dbReference type="Rhea" id="RHEA:72675"/>
        <dbReference type="ChEBI" id="CHEBI:15377"/>
        <dbReference type="ChEBI" id="CHEBI:15378"/>
        <dbReference type="ChEBI" id="CHEBI:58003"/>
        <dbReference type="ChEBI" id="CHEBI:60377"/>
    </reaction>
    <physiologicalReaction direction="left-to-right" evidence="1">
        <dbReference type="Rhea" id="RHEA:72676"/>
    </physiologicalReaction>
</comment>
<evidence type="ECO:0000256" key="3">
    <source>
        <dbReference type="ARBA" id="ARBA00048505"/>
    </source>
</evidence>
<dbReference type="InterPro" id="IPR024884">
    <property type="entry name" value="NAPE-PLD"/>
</dbReference>
<keyword evidence="6" id="KW-1185">Reference proteome</keyword>
<dbReference type="RefSeq" id="WP_148929373.1">
    <property type="nucleotide sequence ID" value="NZ_VNHS01000004.1"/>
</dbReference>
<dbReference type="PANTHER" id="PTHR15032:SF4">
    <property type="entry name" value="N-ACYL-PHOSPHATIDYLETHANOLAMINE-HYDROLYZING PHOSPHOLIPASE D"/>
    <property type="match status" value="1"/>
</dbReference>
<dbReference type="OrthoDB" id="9805728at2"/>
<proteinExistence type="predicted"/>
<reference evidence="5 6" key="1">
    <citation type="submission" date="2019-07" db="EMBL/GenBank/DDBJ databases">
        <title>Genomic Encyclopedia of Type Strains, Phase III (KMG-III): the genomes of soil and plant-associated and newly described type strains.</title>
        <authorList>
            <person name="Whitman W."/>
        </authorList>
    </citation>
    <scope>NUCLEOTIDE SEQUENCE [LARGE SCALE GENOMIC DNA]</scope>
    <source>
        <strain evidence="5 6">BL24</strain>
    </source>
</reference>
<dbReference type="AlphaFoldDB" id="A0A5S5CAR2"/>
<evidence type="ECO:0000313" key="6">
    <source>
        <dbReference type="Proteomes" id="UP000323257"/>
    </source>
</evidence>
<dbReference type="Pfam" id="PF12706">
    <property type="entry name" value="Lactamase_B_2"/>
    <property type="match status" value="1"/>
</dbReference>
<feature type="domain" description="Metallo-beta-lactamase" evidence="4">
    <location>
        <begin position="121"/>
        <end position="316"/>
    </location>
</feature>
<gene>
    <name evidence="5" type="ORF">BCM02_104107</name>
</gene>
<dbReference type="Proteomes" id="UP000323257">
    <property type="component" value="Unassembled WGS sequence"/>
</dbReference>
<dbReference type="GO" id="GO:0005737">
    <property type="term" value="C:cytoplasm"/>
    <property type="evidence" value="ECO:0007669"/>
    <property type="project" value="TreeGrafter"/>
</dbReference>
<dbReference type="GO" id="GO:0070290">
    <property type="term" value="F:N-acylphosphatidylethanolamine-specific phospholipase D activity"/>
    <property type="evidence" value="ECO:0007669"/>
    <property type="project" value="InterPro"/>
</dbReference>
<dbReference type="SUPFAM" id="SSF56281">
    <property type="entry name" value="Metallo-hydrolase/oxidoreductase"/>
    <property type="match status" value="1"/>
</dbReference>
<dbReference type="InterPro" id="IPR001279">
    <property type="entry name" value="Metallo-B-lactamas"/>
</dbReference>
<comment type="function">
    <text evidence="2">Counteracts the endogenous Pycsar antiviral defense system. Phosphodiesterase that enables metal-dependent hydrolysis of host cyclic nucleotide Pycsar defense signals such as cCMP and cUMP.</text>
</comment>
<comment type="catalytic activity">
    <reaction evidence="3">
        <text>3',5'-cyclic UMP + H2O = UMP + H(+)</text>
        <dbReference type="Rhea" id="RHEA:70575"/>
        <dbReference type="ChEBI" id="CHEBI:15377"/>
        <dbReference type="ChEBI" id="CHEBI:15378"/>
        <dbReference type="ChEBI" id="CHEBI:57865"/>
        <dbReference type="ChEBI" id="CHEBI:184387"/>
    </reaction>
    <physiologicalReaction direction="left-to-right" evidence="3">
        <dbReference type="Rhea" id="RHEA:70576"/>
    </physiologicalReaction>
</comment>
<evidence type="ECO:0000259" key="4">
    <source>
        <dbReference type="Pfam" id="PF12706"/>
    </source>
</evidence>
<dbReference type="Gene3D" id="3.60.15.10">
    <property type="entry name" value="Ribonuclease Z/Hydroxyacylglutathione hydrolase-like"/>
    <property type="match status" value="1"/>
</dbReference>
<protein>
    <submittedName>
        <fullName evidence="5">L-ascorbate metabolism protein UlaG (Beta-lactamase superfamily)</fullName>
    </submittedName>
</protein>
<dbReference type="GO" id="GO:0008270">
    <property type="term" value="F:zinc ion binding"/>
    <property type="evidence" value="ECO:0007669"/>
    <property type="project" value="InterPro"/>
</dbReference>
<evidence type="ECO:0000313" key="5">
    <source>
        <dbReference type="EMBL" id="TYP75430.1"/>
    </source>
</evidence>
<dbReference type="PANTHER" id="PTHR15032">
    <property type="entry name" value="N-ACYL-PHOSPHATIDYLETHANOLAMINE-HYDROLYZING PHOSPHOLIPASE D"/>
    <property type="match status" value="1"/>
</dbReference>
<sequence>MTVWIIITFLLLVSAGIWSLLTFYPTFGGRPTSEERIRHASITPFYKKGKFVNAIPTDMRMDMRTMLSVFRDFSWRQEGRKPAKPLDVVSWEKSGHAESAVNRVTWFGHSALLLELGGKTLLLDPMLGRAPSPFPAIGGKRYSKRLPVRIEALPQIDAVVLSHDHYDHLDYGSIMQLKSKVRRFFVPLGVGKHLVRWGIDRSAIQEFSWWEEGEFEGIKLVSAPARHFSGRGLAGRNSTLWCSWVIEGGGARVFFSGDSGYGPHFREIGDKYGPFAMTLMECGQYDERWSNIHMMPEETVQAHRDAQGGVLIPIHWGAFTLSVHDWRDPAERATAEARKQGVAIATPRIGEAVVIGSETFPTEPWWRQV</sequence>